<evidence type="ECO:0000313" key="3">
    <source>
        <dbReference type="EMBL" id="MFC7180757.1"/>
    </source>
</evidence>
<dbReference type="InterPro" id="IPR017517">
    <property type="entry name" value="Maleyloyr_isom"/>
</dbReference>
<dbReference type="SUPFAM" id="SSF109854">
    <property type="entry name" value="DinB/YfiT-like putative metalloenzymes"/>
    <property type="match status" value="1"/>
</dbReference>
<evidence type="ECO:0000259" key="2">
    <source>
        <dbReference type="Pfam" id="PF11716"/>
    </source>
</evidence>
<comment type="caution">
    <text evidence="3">The sequence shown here is derived from an EMBL/GenBank/DDBJ whole genome shotgun (WGS) entry which is preliminary data.</text>
</comment>
<keyword evidence="3" id="KW-0413">Isomerase</keyword>
<gene>
    <name evidence="3" type="ORF">ACFQMG_14455</name>
</gene>
<dbReference type="RefSeq" id="WP_380231221.1">
    <property type="nucleotide sequence ID" value="NZ_JBHSVH010000002.1"/>
</dbReference>
<dbReference type="Pfam" id="PF11716">
    <property type="entry name" value="MDMPI_N"/>
    <property type="match status" value="1"/>
</dbReference>
<protein>
    <submittedName>
        <fullName evidence="3">Maleylpyruvate isomerase family mycothiol-dependent enzyme</fullName>
    </submittedName>
</protein>
<keyword evidence="4" id="KW-1185">Reference proteome</keyword>
<dbReference type="InterPro" id="IPR034660">
    <property type="entry name" value="DinB/YfiT-like"/>
</dbReference>
<dbReference type="Proteomes" id="UP001596435">
    <property type="component" value="Unassembled WGS sequence"/>
</dbReference>
<feature type="region of interest" description="Disordered" evidence="1">
    <location>
        <begin position="249"/>
        <end position="287"/>
    </location>
</feature>
<evidence type="ECO:0000313" key="4">
    <source>
        <dbReference type="Proteomes" id="UP001596435"/>
    </source>
</evidence>
<dbReference type="GO" id="GO:0016853">
    <property type="term" value="F:isomerase activity"/>
    <property type="evidence" value="ECO:0007669"/>
    <property type="project" value="UniProtKB-KW"/>
</dbReference>
<dbReference type="NCBIfam" id="TIGR03083">
    <property type="entry name" value="maleylpyruvate isomerase family mycothiol-dependent enzyme"/>
    <property type="match status" value="1"/>
</dbReference>
<sequence length="287" mass="30678">MATTRDPWPLVHAERRALLADAGRFTAEQWATASLCPGRTVRDTLAHMTATARTTPPGFFLKMAGAGFRFEVMASRDIAALTAGTPADTLAAFAARADSVAHPPGPVDSWLGETVVHAEDIRRPLGLVRAYPPEALTRCADFYRRSNLLIGGKRRVAGLTLRATDAAWTAGSGPEVAGPMLGPAPGGHRASCGPRGAHGGGPADADCTSLIRRRPAPRGRWPPGPPPCANGPMWTKPLSQLGPDHLMLTQRRPRACPDAPQQSSRWHWPPFSPPPRPRRPTTPRPPA</sequence>
<organism evidence="3 4">
    <name type="scientific">Kitasatospora paranensis</name>
    <dbReference type="NCBI Taxonomy" id="258053"/>
    <lineage>
        <taxon>Bacteria</taxon>
        <taxon>Bacillati</taxon>
        <taxon>Actinomycetota</taxon>
        <taxon>Actinomycetes</taxon>
        <taxon>Kitasatosporales</taxon>
        <taxon>Streptomycetaceae</taxon>
        <taxon>Kitasatospora</taxon>
    </lineage>
</organism>
<reference evidence="4" key="1">
    <citation type="journal article" date="2019" name="Int. J. Syst. Evol. Microbiol.">
        <title>The Global Catalogue of Microorganisms (GCM) 10K type strain sequencing project: providing services to taxonomists for standard genome sequencing and annotation.</title>
        <authorList>
            <consortium name="The Broad Institute Genomics Platform"/>
            <consortium name="The Broad Institute Genome Sequencing Center for Infectious Disease"/>
            <person name="Wu L."/>
            <person name="Ma J."/>
        </authorList>
    </citation>
    <scope>NUCLEOTIDE SEQUENCE [LARGE SCALE GENOMIC DNA]</scope>
    <source>
        <strain evidence="4">CGMCC 1.12859</strain>
    </source>
</reference>
<evidence type="ECO:0000256" key="1">
    <source>
        <dbReference type="SAM" id="MobiDB-lite"/>
    </source>
</evidence>
<proteinExistence type="predicted"/>
<name>A0ABW2FWD3_9ACTN</name>
<feature type="region of interest" description="Disordered" evidence="1">
    <location>
        <begin position="185"/>
        <end position="208"/>
    </location>
</feature>
<accession>A0ABW2FWD3</accession>
<dbReference type="EMBL" id="JBHTAJ010000023">
    <property type="protein sequence ID" value="MFC7180757.1"/>
    <property type="molecule type" value="Genomic_DNA"/>
</dbReference>
<dbReference type="InterPro" id="IPR024344">
    <property type="entry name" value="MDMPI_metal-binding"/>
</dbReference>
<feature type="domain" description="Mycothiol-dependent maleylpyruvate isomerase metal-binding" evidence="2">
    <location>
        <begin position="12"/>
        <end position="101"/>
    </location>
</feature>